<reference evidence="2" key="1">
    <citation type="submission" date="2020-08" db="EMBL/GenBank/DDBJ databases">
        <title>Multicomponent nature underlies the extraordinary mechanical properties of spider dragline silk.</title>
        <authorList>
            <person name="Kono N."/>
            <person name="Nakamura H."/>
            <person name="Mori M."/>
            <person name="Yoshida Y."/>
            <person name="Ohtoshi R."/>
            <person name="Malay A.D."/>
            <person name="Moran D.A.P."/>
            <person name="Tomita M."/>
            <person name="Numata K."/>
            <person name="Arakawa K."/>
        </authorList>
    </citation>
    <scope>NUCLEOTIDE SEQUENCE</scope>
</reference>
<dbReference type="OrthoDB" id="6433553at2759"/>
<accession>A0A8X6X6V8</accession>
<dbReference type="Pfam" id="PF18701">
    <property type="entry name" value="DUF5641"/>
    <property type="match status" value="1"/>
</dbReference>
<proteinExistence type="predicted"/>
<keyword evidence="3" id="KW-1185">Reference proteome</keyword>
<evidence type="ECO:0000313" key="3">
    <source>
        <dbReference type="Proteomes" id="UP000886998"/>
    </source>
</evidence>
<dbReference type="Proteomes" id="UP000886998">
    <property type="component" value="Unassembled WGS sequence"/>
</dbReference>
<sequence>MRGNPKSSKLRIGDVVLLQEDISPLHTWKTVRLEELIFGRNEKVRTCAMRTNGRIFAQPVQLVILLELNQVGEDVERLNSTRSLK</sequence>
<dbReference type="AlphaFoldDB" id="A0A8X6X6V8"/>
<organism evidence="2 3">
    <name type="scientific">Trichonephila inaurata madagascariensis</name>
    <dbReference type="NCBI Taxonomy" id="2747483"/>
    <lineage>
        <taxon>Eukaryota</taxon>
        <taxon>Metazoa</taxon>
        <taxon>Ecdysozoa</taxon>
        <taxon>Arthropoda</taxon>
        <taxon>Chelicerata</taxon>
        <taxon>Arachnida</taxon>
        <taxon>Araneae</taxon>
        <taxon>Araneomorphae</taxon>
        <taxon>Entelegynae</taxon>
        <taxon>Araneoidea</taxon>
        <taxon>Nephilidae</taxon>
        <taxon>Trichonephila</taxon>
        <taxon>Trichonephila inaurata</taxon>
    </lineage>
</organism>
<evidence type="ECO:0000259" key="1">
    <source>
        <dbReference type="Pfam" id="PF18701"/>
    </source>
</evidence>
<comment type="caution">
    <text evidence="2">The sequence shown here is derived from an EMBL/GenBank/DDBJ whole genome shotgun (WGS) entry which is preliminary data.</text>
</comment>
<feature type="domain" description="DUF5641" evidence="1">
    <location>
        <begin position="6"/>
        <end position="65"/>
    </location>
</feature>
<protein>
    <recommendedName>
        <fullName evidence="1">DUF5641 domain-containing protein</fullName>
    </recommendedName>
</protein>
<dbReference type="EMBL" id="BMAV01006171">
    <property type="protein sequence ID" value="GFY47889.1"/>
    <property type="molecule type" value="Genomic_DNA"/>
</dbReference>
<gene>
    <name evidence="2" type="ORF">TNIN_103521</name>
</gene>
<dbReference type="InterPro" id="IPR040676">
    <property type="entry name" value="DUF5641"/>
</dbReference>
<evidence type="ECO:0000313" key="2">
    <source>
        <dbReference type="EMBL" id="GFY47889.1"/>
    </source>
</evidence>
<name>A0A8X6X6V8_9ARAC</name>